<dbReference type="RefSeq" id="XP_062885110.1">
    <property type="nucleotide sequence ID" value="XM_063029155.1"/>
</dbReference>
<dbReference type="OrthoDB" id="2384193at2759"/>
<keyword evidence="2" id="KW-1133">Transmembrane helix</keyword>
<feature type="transmembrane region" description="Helical" evidence="2">
    <location>
        <begin position="102"/>
        <end position="123"/>
    </location>
</feature>
<feature type="region of interest" description="Disordered" evidence="1">
    <location>
        <begin position="344"/>
        <end position="367"/>
    </location>
</feature>
<proteinExistence type="predicted"/>
<dbReference type="KEGG" id="cdeu:CNBG_5274"/>
<dbReference type="Proteomes" id="UP000029445">
    <property type="component" value="Chromosome 6"/>
</dbReference>
<feature type="transmembrane region" description="Helical" evidence="2">
    <location>
        <begin position="264"/>
        <end position="285"/>
    </location>
</feature>
<feature type="transmembrane region" description="Helical" evidence="2">
    <location>
        <begin position="44"/>
        <end position="63"/>
    </location>
</feature>
<feature type="transmembrane region" description="Helical" evidence="2">
    <location>
        <begin position="144"/>
        <end position="164"/>
    </location>
</feature>
<sequence>MTTPASMAFSALLSLTGLLFIFWHTWHYDRWRCLLYTKDNWFRATMCHILLLSVMGLQVYTWIDVHVLYSEYWIYYPPLKETIVTPYQLYSQTHYDLFKTSLYFITIAWGFLQGVHLEEFLYWGYLIKSINTPGGPQTSWLHSGFFKAWIGLFICSFALLIASVHIENTDLDMIRAYLFCVGSSLSILLAFASVGLCLIFPSFLKNVRRLGANAEVLERLHFFSEMNEIRTACRLVYSICFLIISADAFTAEKRVNKSQFWSDTLYLSGQLGLFCATCLSVVVLIPRNMTSESLPSGNQDVQPIVPYNRPPPEGYSAKQFMELGERLNVGNEAKAIGLVTNPRGFEMQVSPPSDNHDDSSSGYSGRTKVDAPFAEVADKTKVARLSELSGLPSVVQRFKSPFDIAEHKVKGPTQVFVTTSHTIVEE</sequence>
<dbReference type="GeneID" id="88181430"/>
<dbReference type="VEuPathDB" id="FungiDB:CNBG_5274"/>
<dbReference type="HOGENOM" id="CLU_027213_0_0_1"/>
<dbReference type="EMBL" id="CP025764">
    <property type="protein sequence ID" value="KGB79436.1"/>
    <property type="molecule type" value="Genomic_DNA"/>
</dbReference>
<dbReference type="OMA" id="SWEYRMW"/>
<name>A0A095DF69_CRYD2</name>
<dbReference type="STRING" id="294750.A0A095DF69"/>
<evidence type="ECO:0000256" key="2">
    <source>
        <dbReference type="SAM" id="Phobius"/>
    </source>
</evidence>
<gene>
    <name evidence="3" type="ORF">CNBG_5274</name>
</gene>
<protein>
    <submittedName>
        <fullName evidence="3">Uncharacterized protein</fullName>
    </submittedName>
</protein>
<dbReference type="AlphaFoldDB" id="A0A095DF69"/>
<evidence type="ECO:0000313" key="4">
    <source>
        <dbReference type="Proteomes" id="UP000029445"/>
    </source>
</evidence>
<evidence type="ECO:0000256" key="1">
    <source>
        <dbReference type="SAM" id="MobiDB-lite"/>
    </source>
</evidence>
<evidence type="ECO:0000313" key="3">
    <source>
        <dbReference type="EMBL" id="KGB79436.1"/>
    </source>
</evidence>
<reference evidence="3 4" key="2">
    <citation type="journal article" date="2018" name="Proc. Natl. Acad. Sci.">
        <title>RNAi is a critical determinant of centromere evolution in closely related fungi.</title>
        <authorList>
            <person name="Yadav V."/>
            <person name="Sun S."/>
            <person name="Billmyre R.B."/>
            <person name="Thimmappa B.C."/>
            <person name="Shea T."/>
            <person name="Lintner R."/>
            <person name="Bakkeren G."/>
            <person name="Cuomo C.A."/>
            <person name="Heitman J."/>
            <person name="Sanyal K."/>
        </authorList>
    </citation>
    <scope>NUCLEOTIDE SEQUENCE [LARGE SCALE GENOMIC DNA]</scope>
    <source>
        <strain evidence="3 4">R265</strain>
    </source>
</reference>
<organism evidence="3 4">
    <name type="scientific">Cryptococcus deuterogattii (strain R265)</name>
    <name type="common">Cryptococcus gattii VGII (strain R265)</name>
    <dbReference type="NCBI Taxonomy" id="294750"/>
    <lineage>
        <taxon>Eukaryota</taxon>
        <taxon>Fungi</taxon>
        <taxon>Dikarya</taxon>
        <taxon>Basidiomycota</taxon>
        <taxon>Agaricomycotina</taxon>
        <taxon>Tremellomycetes</taxon>
        <taxon>Tremellales</taxon>
        <taxon>Cryptococcaceae</taxon>
        <taxon>Cryptococcus</taxon>
        <taxon>Cryptococcus gattii species complex</taxon>
    </lineage>
</organism>
<feature type="transmembrane region" description="Helical" evidence="2">
    <location>
        <begin position="176"/>
        <end position="200"/>
    </location>
</feature>
<keyword evidence="2" id="KW-0812">Transmembrane</keyword>
<reference evidence="3 4" key="1">
    <citation type="journal article" date="2011" name="MBio">
        <title>Genome variation in Cryptococcus gattii, an emerging pathogen of immunocompetent hosts.</title>
        <authorList>
            <person name="D'Souza C.A."/>
            <person name="Kronstad J.W."/>
            <person name="Taylor G."/>
            <person name="Warren R."/>
            <person name="Yuen M."/>
            <person name="Hu G."/>
            <person name="Jung W.H."/>
            <person name="Sham A."/>
            <person name="Kidd S.E."/>
            <person name="Tangen K."/>
            <person name="Lee N."/>
            <person name="Zeilmaker T."/>
            <person name="Sawkins J."/>
            <person name="McVicker G."/>
            <person name="Shah S."/>
            <person name="Gnerre S."/>
            <person name="Griggs A."/>
            <person name="Zeng Q."/>
            <person name="Bartlett K."/>
            <person name="Li W."/>
            <person name="Wang X."/>
            <person name="Heitman J."/>
            <person name="Stajich J.E."/>
            <person name="Fraser J.A."/>
            <person name="Meyer W."/>
            <person name="Carter D."/>
            <person name="Schein J."/>
            <person name="Krzywinski M."/>
            <person name="Kwon-Chung K.J."/>
            <person name="Varma A."/>
            <person name="Wang J."/>
            <person name="Brunham R."/>
            <person name="Fyfe M."/>
            <person name="Ouellette B.F."/>
            <person name="Siddiqui A."/>
            <person name="Marra M."/>
            <person name="Jones S."/>
            <person name="Holt R."/>
            <person name="Birren B.W."/>
            <person name="Galagan J.E."/>
            <person name="Cuomo C.A."/>
        </authorList>
    </citation>
    <scope>NUCLEOTIDE SEQUENCE [LARGE SCALE GENOMIC DNA]</scope>
    <source>
        <strain evidence="3 4">R265</strain>
    </source>
</reference>
<accession>A0A095DF69</accession>
<keyword evidence="2" id="KW-0472">Membrane</keyword>
<keyword evidence="4" id="KW-1185">Reference proteome</keyword>
<feature type="transmembrane region" description="Helical" evidence="2">
    <location>
        <begin position="235"/>
        <end position="252"/>
    </location>
</feature>
<feature type="transmembrane region" description="Helical" evidence="2">
    <location>
        <begin position="6"/>
        <end position="23"/>
    </location>
</feature>